<dbReference type="KEGG" id="csol:105365214"/>
<dbReference type="RefSeq" id="XP_011501623.1">
    <property type="nucleotide sequence ID" value="XM_011503321.1"/>
</dbReference>
<comment type="similarity">
    <text evidence="4">Belongs to the cytochrome b5 family.</text>
</comment>
<evidence type="ECO:0000256" key="4">
    <source>
        <dbReference type="ARBA" id="ARBA00038168"/>
    </source>
</evidence>
<accession>A0AAJ6YP56</accession>
<dbReference type="SMART" id="SM01117">
    <property type="entry name" value="Cyt-b5"/>
    <property type="match status" value="1"/>
</dbReference>
<reference evidence="7" key="1">
    <citation type="submission" date="2025-08" db="UniProtKB">
        <authorList>
            <consortium name="RefSeq"/>
        </authorList>
    </citation>
    <scope>IDENTIFICATION</scope>
</reference>
<dbReference type="GO" id="GO:0020037">
    <property type="term" value="F:heme binding"/>
    <property type="evidence" value="ECO:0007669"/>
    <property type="project" value="TreeGrafter"/>
</dbReference>
<evidence type="ECO:0000256" key="1">
    <source>
        <dbReference type="ARBA" id="ARBA00022617"/>
    </source>
</evidence>
<dbReference type="InterPro" id="IPR050668">
    <property type="entry name" value="Cytochrome_b5"/>
</dbReference>
<gene>
    <name evidence="7" type="primary">LOC105365214</name>
</gene>
<protein>
    <submittedName>
        <fullName evidence="7">Cytochrome b5</fullName>
    </submittedName>
</protein>
<dbReference type="InterPro" id="IPR036400">
    <property type="entry name" value="Cyt_B5-like_heme/steroid_sf"/>
</dbReference>
<dbReference type="Proteomes" id="UP000695007">
    <property type="component" value="Unplaced"/>
</dbReference>
<keyword evidence="6" id="KW-1185">Reference proteome</keyword>
<dbReference type="PANTHER" id="PTHR19359:SF41">
    <property type="entry name" value="GEO08203P1"/>
    <property type="match status" value="1"/>
</dbReference>
<sequence length="174" mass="19532">MSLDKQPDQTSLSFKDLDTEANAVQLKNAESMELSTLSSLNFGGLNILEQSLNHAKDSLSKGPELKRRNGSMKDETEKEIPIISLNEVSWHDTVDDCWLVICDYVYNCTDFIHKHPGSQDVMLEYAGRDATLAFVGTGHSEYGKRLLQKLLIGELPLSERIFRTKNGIKIVDCI</sequence>
<dbReference type="PROSITE" id="PS50255">
    <property type="entry name" value="CYTOCHROME_B5_2"/>
    <property type="match status" value="1"/>
</dbReference>
<dbReference type="PRINTS" id="PR00363">
    <property type="entry name" value="CYTOCHROMEB5"/>
</dbReference>
<dbReference type="GeneID" id="105365214"/>
<dbReference type="Pfam" id="PF00173">
    <property type="entry name" value="Cyt-b5"/>
    <property type="match status" value="1"/>
</dbReference>
<evidence type="ECO:0000256" key="3">
    <source>
        <dbReference type="ARBA" id="ARBA00023004"/>
    </source>
</evidence>
<dbReference type="AlphaFoldDB" id="A0AAJ6YP56"/>
<dbReference type="InterPro" id="IPR001199">
    <property type="entry name" value="Cyt_B5-like_heme/steroid-bd"/>
</dbReference>
<organism evidence="6 7">
    <name type="scientific">Ceratosolen solmsi marchali</name>
    <dbReference type="NCBI Taxonomy" id="326594"/>
    <lineage>
        <taxon>Eukaryota</taxon>
        <taxon>Metazoa</taxon>
        <taxon>Ecdysozoa</taxon>
        <taxon>Arthropoda</taxon>
        <taxon>Hexapoda</taxon>
        <taxon>Insecta</taxon>
        <taxon>Pterygota</taxon>
        <taxon>Neoptera</taxon>
        <taxon>Endopterygota</taxon>
        <taxon>Hymenoptera</taxon>
        <taxon>Apocrita</taxon>
        <taxon>Proctotrupomorpha</taxon>
        <taxon>Chalcidoidea</taxon>
        <taxon>Agaonidae</taxon>
        <taxon>Agaoninae</taxon>
        <taxon>Ceratosolen</taxon>
    </lineage>
</organism>
<evidence type="ECO:0000256" key="2">
    <source>
        <dbReference type="ARBA" id="ARBA00022723"/>
    </source>
</evidence>
<proteinExistence type="inferred from homology"/>
<keyword evidence="1" id="KW-0349">Heme</keyword>
<feature type="domain" description="Cytochrome b5 heme-binding" evidence="5">
    <location>
        <begin position="80"/>
        <end position="156"/>
    </location>
</feature>
<name>A0AAJ6YP56_9HYME</name>
<dbReference type="PANTHER" id="PTHR19359">
    <property type="entry name" value="CYTOCHROME B5"/>
    <property type="match status" value="1"/>
</dbReference>
<dbReference type="SUPFAM" id="SSF55856">
    <property type="entry name" value="Cytochrome b5-like heme/steroid binding domain"/>
    <property type="match status" value="1"/>
</dbReference>
<evidence type="ECO:0000313" key="7">
    <source>
        <dbReference type="RefSeq" id="XP_011501623.1"/>
    </source>
</evidence>
<dbReference type="GO" id="GO:0016020">
    <property type="term" value="C:membrane"/>
    <property type="evidence" value="ECO:0007669"/>
    <property type="project" value="TreeGrafter"/>
</dbReference>
<dbReference type="Gene3D" id="3.10.120.10">
    <property type="entry name" value="Cytochrome b5-like heme/steroid binding domain"/>
    <property type="match status" value="1"/>
</dbReference>
<evidence type="ECO:0000259" key="5">
    <source>
        <dbReference type="PROSITE" id="PS50255"/>
    </source>
</evidence>
<dbReference type="GO" id="GO:0046872">
    <property type="term" value="F:metal ion binding"/>
    <property type="evidence" value="ECO:0007669"/>
    <property type="project" value="UniProtKB-KW"/>
</dbReference>
<keyword evidence="2" id="KW-0479">Metal-binding</keyword>
<keyword evidence="3" id="KW-0408">Iron</keyword>
<evidence type="ECO:0000313" key="6">
    <source>
        <dbReference type="Proteomes" id="UP000695007"/>
    </source>
</evidence>